<protein>
    <submittedName>
        <fullName evidence="2">Uncharacterized protein</fullName>
    </submittedName>
</protein>
<sequence>MLSSCPIQGLPAHLQANAFALRCEQPETLYTDFLDGTEESRRAGAWQGGTTGGRQTSQAVGDEGNRQAGDSLSAVTDSGHVLAVLIDNQEQSKIREQQQEWTVEEAKRRDLTMMVYGAPVKIGNQGFLKEVFKKNLAHKISEEEFVPKPKKDIRSLEHDKENIMIGVSES</sequence>
<evidence type="ECO:0000313" key="2">
    <source>
        <dbReference type="EMBL" id="EFA09318.1"/>
    </source>
</evidence>
<evidence type="ECO:0000313" key="3">
    <source>
        <dbReference type="Proteomes" id="UP000007266"/>
    </source>
</evidence>
<dbReference type="PhylomeDB" id="D6X1N5"/>
<evidence type="ECO:0000256" key="1">
    <source>
        <dbReference type="SAM" id="MobiDB-lite"/>
    </source>
</evidence>
<name>D6X1N5_TRICA</name>
<dbReference type="Proteomes" id="UP000007266">
    <property type="component" value="Linkage group 9"/>
</dbReference>
<organism evidence="2 3">
    <name type="scientific">Tribolium castaneum</name>
    <name type="common">Red flour beetle</name>
    <dbReference type="NCBI Taxonomy" id="7070"/>
    <lineage>
        <taxon>Eukaryota</taxon>
        <taxon>Metazoa</taxon>
        <taxon>Ecdysozoa</taxon>
        <taxon>Arthropoda</taxon>
        <taxon>Hexapoda</taxon>
        <taxon>Insecta</taxon>
        <taxon>Pterygota</taxon>
        <taxon>Neoptera</taxon>
        <taxon>Endopterygota</taxon>
        <taxon>Coleoptera</taxon>
        <taxon>Polyphaga</taxon>
        <taxon>Cucujiformia</taxon>
        <taxon>Tenebrionidae</taxon>
        <taxon>Tenebrionidae incertae sedis</taxon>
        <taxon>Tribolium</taxon>
    </lineage>
</organism>
<dbReference type="AlphaFoldDB" id="D6X1N5"/>
<keyword evidence="3" id="KW-1185">Reference proteome</keyword>
<reference evidence="2 3" key="2">
    <citation type="journal article" date="2010" name="Nucleic Acids Res.">
        <title>BeetleBase in 2010: revisions to provide comprehensive genomic information for Tribolium castaneum.</title>
        <authorList>
            <person name="Kim H.S."/>
            <person name="Murphy T."/>
            <person name="Xia J."/>
            <person name="Caragea D."/>
            <person name="Park Y."/>
            <person name="Beeman R.W."/>
            <person name="Lorenzen M.D."/>
            <person name="Butcher S."/>
            <person name="Manak J.R."/>
            <person name="Brown S.J."/>
        </authorList>
    </citation>
    <scope>GENOME REANNOTATION</scope>
    <source>
        <strain evidence="2 3">Georgia GA2</strain>
    </source>
</reference>
<proteinExistence type="predicted"/>
<feature type="region of interest" description="Disordered" evidence="1">
    <location>
        <begin position="42"/>
        <end position="72"/>
    </location>
</feature>
<dbReference type="HOGENOM" id="CLU_1572687_0_0_1"/>
<reference evidence="2 3" key="1">
    <citation type="journal article" date="2008" name="Nature">
        <title>The genome of the model beetle and pest Tribolium castaneum.</title>
        <authorList>
            <consortium name="Tribolium Genome Sequencing Consortium"/>
            <person name="Richards S."/>
            <person name="Gibbs R.A."/>
            <person name="Weinstock G.M."/>
            <person name="Brown S.J."/>
            <person name="Denell R."/>
            <person name="Beeman R.W."/>
            <person name="Gibbs R."/>
            <person name="Beeman R.W."/>
            <person name="Brown S.J."/>
            <person name="Bucher G."/>
            <person name="Friedrich M."/>
            <person name="Grimmelikhuijzen C.J."/>
            <person name="Klingler M."/>
            <person name="Lorenzen M."/>
            <person name="Richards S."/>
            <person name="Roth S."/>
            <person name="Schroder R."/>
            <person name="Tautz D."/>
            <person name="Zdobnov E.M."/>
            <person name="Muzny D."/>
            <person name="Gibbs R.A."/>
            <person name="Weinstock G.M."/>
            <person name="Attaway T."/>
            <person name="Bell S."/>
            <person name="Buhay C.J."/>
            <person name="Chandrabose M.N."/>
            <person name="Chavez D."/>
            <person name="Clerk-Blankenburg K.P."/>
            <person name="Cree A."/>
            <person name="Dao M."/>
            <person name="Davis C."/>
            <person name="Chacko J."/>
            <person name="Dinh H."/>
            <person name="Dugan-Rocha S."/>
            <person name="Fowler G."/>
            <person name="Garner T.T."/>
            <person name="Garnes J."/>
            <person name="Gnirke A."/>
            <person name="Hawes A."/>
            <person name="Hernandez J."/>
            <person name="Hines S."/>
            <person name="Holder M."/>
            <person name="Hume J."/>
            <person name="Jhangiani S.N."/>
            <person name="Joshi V."/>
            <person name="Khan Z.M."/>
            <person name="Jackson L."/>
            <person name="Kovar C."/>
            <person name="Kowis A."/>
            <person name="Lee S."/>
            <person name="Lewis L.R."/>
            <person name="Margolis J."/>
            <person name="Morgan M."/>
            <person name="Nazareth L.V."/>
            <person name="Nguyen N."/>
            <person name="Okwuonu G."/>
            <person name="Parker D."/>
            <person name="Richards S."/>
            <person name="Ruiz S.J."/>
            <person name="Santibanez J."/>
            <person name="Savard J."/>
            <person name="Scherer S.E."/>
            <person name="Schneider B."/>
            <person name="Sodergren E."/>
            <person name="Tautz D."/>
            <person name="Vattahil S."/>
            <person name="Villasana D."/>
            <person name="White C.S."/>
            <person name="Wright R."/>
            <person name="Park Y."/>
            <person name="Beeman R.W."/>
            <person name="Lord J."/>
            <person name="Oppert B."/>
            <person name="Lorenzen M."/>
            <person name="Brown S."/>
            <person name="Wang L."/>
            <person name="Savard J."/>
            <person name="Tautz D."/>
            <person name="Richards S."/>
            <person name="Weinstock G."/>
            <person name="Gibbs R.A."/>
            <person name="Liu Y."/>
            <person name="Worley K."/>
            <person name="Weinstock G."/>
            <person name="Elsik C.G."/>
            <person name="Reese J.T."/>
            <person name="Elhaik E."/>
            <person name="Landan G."/>
            <person name="Graur D."/>
            <person name="Arensburger P."/>
            <person name="Atkinson P."/>
            <person name="Beeman R.W."/>
            <person name="Beidler J."/>
            <person name="Brown S.J."/>
            <person name="Demuth J.P."/>
            <person name="Drury D.W."/>
            <person name="Du Y.Z."/>
            <person name="Fujiwara H."/>
            <person name="Lorenzen M."/>
            <person name="Maselli V."/>
            <person name="Osanai M."/>
            <person name="Park Y."/>
            <person name="Robertson H.M."/>
            <person name="Tu Z."/>
            <person name="Wang J.J."/>
            <person name="Wang S."/>
            <person name="Richards S."/>
            <person name="Song H."/>
            <person name="Zhang L."/>
            <person name="Sodergren E."/>
            <person name="Werner D."/>
            <person name="Stanke M."/>
            <person name="Morgenstern B."/>
            <person name="Solovyev V."/>
            <person name="Kosarev P."/>
            <person name="Brown G."/>
            <person name="Chen H.C."/>
            <person name="Ermolaeva O."/>
            <person name="Hlavina W."/>
            <person name="Kapustin Y."/>
            <person name="Kiryutin B."/>
            <person name="Kitts P."/>
            <person name="Maglott D."/>
            <person name="Pruitt K."/>
            <person name="Sapojnikov V."/>
            <person name="Souvorov A."/>
            <person name="Mackey A.J."/>
            <person name="Waterhouse R.M."/>
            <person name="Wyder S."/>
            <person name="Zdobnov E.M."/>
            <person name="Zdobnov E.M."/>
            <person name="Wyder S."/>
            <person name="Kriventseva E.V."/>
            <person name="Kadowaki T."/>
            <person name="Bork P."/>
            <person name="Aranda M."/>
            <person name="Bao R."/>
            <person name="Beermann A."/>
            <person name="Berns N."/>
            <person name="Bolognesi R."/>
            <person name="Bonneton F."/>
            <person name="Bopp D."/>
            <person name="Brown S.J."/>
            <person name="Bucher G."/>
            <person name="Butts T."/>
            <person name="Chaumot A."/>
            <person name="Denell R.E."/>
            <person name="Ferrier D.E."/>
            <person name="Friedrich M."/>
            <person name="Gordon C.M."/>
            <person name="Jindra M."/>
            <person name="Klingler M."/>
            <person name="Lan Q."/>
            <person name="Lattorff H.M."/>
            <person name="Laudet V."/>
            <person name="von Levetsow C."/>
            <person name="Liu Z."/>
            <person name="Lutz R."/>
            <person name="Lynch J.A."/>
            <person name="da Fonseca R.N."/>
            <person name="Posnien N."/>
            <person name="Reuter R."/>
            <person name="Roth S."/>
            <person name="Savard J."/>
            <person name="Schinko J.B."/>
            <person name="Schmitt C."/>
            <person name="Schoppmeier M."/>
            <person name="Schroder R."/>
            <person name="Shippy T.D."/>
            <person name="Simonnet F."/>
            <person name="Marques-Souza H."/>
            <person name="Tautz D."/>
            <person name="Tomoyasu Y."/>
            <person name="Trauner J."/>
            <person name="Van der Zee M."/>
            <person name="Vervoort M."/>
            <person name="Wittkopp N."/>
            <person name="Wimmer E.A."/>
            <person name="Yang X."/>
            <person name="Jones A.K."/>
            <person name="Sattelle D.B."/>
            <person name="Ebert P.R."/>
            <person name="Nelson D."/>
            <person name="Scott J.G."/>
            <person name="Beeman R.W."/>
            <person name="Muthukrishnan S."/>
            <person name="Kramer K.J."/>
            <person name="Arakane Y."/>
            <person name="Beeman R.W."/>
            <person name="Zhu Q."/>
            <person name="Hogenkamp D."/>
            <person name="Dixit R."/>
            <person name="Oppert B."/>
            <person name="Jiang H."/>
            <person name="Zou Z."/>
            <person name="Marshall J."/>
            <person name="Elpidina E."/>
            <person name="Vinokurov K."/>
            <person name="Oppert C."/>
            <person name="Zou Z."/>
            <person name="Evans J."/>
            <person name="Lu Z."/>
            <person name="Zhao P."/>
            <person name="Sumathipala N."/>
            <person name="Altincicek B."/>
            <person name="Vilcinskas A."/>
            <person name="Williams M."/>
            <person name="Hultmark D."/>
            <person name="Hetru C."/>
            <person name="Jiang H."/>
            <person name="Grimmelikhuijzen C.J."/>
            <person name="Hauser F."/>
            <person name="Cazzamali G."/>
            <person name="Williamson M."/>
            <person name="Park Y."/>
            <person name="Li B."/>
            <person name="Tanaka Y."/>
            <person name="Predel R."/>
            <person name="Neupert S."/>
            <person name="Schachtner J."/>
            <person name="Verleyen P."/>
            <person name="Raible F."/>
            <person name="Bork P."/>
            <person name="Friedrich M."/>
            <person name="Walden K.K."/>
            <person name="Robertson H.M."/>
            <person name="Angeli S."/>
            <person name="Foret S."/>
            <person name="Bucher G."/>
            <person name="Schuetz S."/>
            <person name="Maleszka R."/>
            <person name="Wimmer E.A."/>
            <person name="Beeman R.W."/>
            <person name="Lorenzen M."/>
            <person name="Tomoyasu Y."/>
            <person name="Miller S.C."/>
            <person name="Grossmann D."/>
            <person name="Bucher G."/>
        </authorList>
    </citation>
    <scope>NUCLEOTIDE SEQUENCE [LARGE SCALE GENOMIC DNA]</scope>
    <source>
        <strain evidence="2 3">Georgia GA2</strain>
    </source>
</reference>
<gene>
    <name evidence="2" type="primary">GLEAN_01644</name>
    <name evidence="2" type="ORF">TcasGA2_TC001644</name>
</gene>
<dbReference type="EMBL" id="KQ971370">
    <property type="protein sequence ID" value="EFA09318.1"/>
    <property type="molecule type" value="Genomic_DNA"/>
</dbReference>
<dbReference type="InParanoid" id="D6X1N5"/>
<accession>D6X1N5</accession>